<dbReference type="EnsemblProtists" id="EOD05838">
    <property type="protein sequence ID" value="EOD05838"/>
    <property type="gene ID" value="EMIHUDRAFT_107224"/>
</dbReference>
<accession>A0A0D3I3K3</accession>
<name>A0A0D3I3K3_EMIH1</name>
<dbReference type="Pfam" id="PF00069">
    <property type="entry name" value="Pkinase"/>
    <property type="match status" value="1"/>
</dbReference>
<reference evidence="3" key="2">
    <citation type="submission" date="2024-10" db="UniProtKB">
        <authorList>
            <consortium name="EnsemblProtists"/>
        </authorList>
    </citation>
    <scope>IDENTIFICATION</scope>
</reference>
<dbReference type="Proteomes" id="UP000013827">
    <property type="component" value="Unassembled WGS sequence"/>
</dbReference>
<protein>
    <recommendedName>
        <fullName evidence="2">Protein kinase domain-containing protein</fullName>
    </recommendedName>
</protein>
<dbReference type="STRING" id="2903.R1B876"/>
<dbReference type="HOGENOM" id="CLU_1071316_0_0_1"/>
<feature type="domain" description="Protein kinase" evidence="2">
    <location>
        <begin position="23"/>
        <end position="260"/>
    </location>
</feature>
<organism evidence="3 4">
    <name type="scientific">Emiliania huxleyi (strain CCMP1516)</name>
    <dbReference type="NCBI Taxonomy" id="280463"/>
    <lineage>
        <taxon>Eukaryota</taxon>
        <taxon>Haptista</taxon>
        <taxon>Haptophyta</taxon>
        <taxon>Prymnesiophyceae</taxon>
        <taxon>Isochrysidales</taxon>
        <taxon>Noelaerhabdaceae</taxon>
        <taxon>Emiliania</taxon>
    </lineage>
</organism>
<dbReference type="GO" id="GO:0004674">
    <property type="term" value="F:protein serine/threonine kinase activity"/>
    <property type="evidence" value="ECO:0007669"/>
    <property type="project" value="TreeGrafter"/>
</dbReference>
<dbReference type="GO" id="GO:0005737">
    <property type="term" value="C:cytoplasm"/>
    <property type="evidence" value="ECO:0007669"/>
    <property type="project" value="TreeGrafter"/>
</dbReference>
<keyword evidence="4" id="KW-1185">Reference proteome</keyword>
<evidence type="ECO:0000313" key="4">
    <source>
        <dbReference type="Proteomes" id="UP000013827"/>
    </source>
</evidence>
<dbReference type="InterPro" id="IPR000719">
    <property type="entry name" value="Prot_kinase_dom"/>
</dbReference>
<sequence length="260" mass="28087">MACCLPGWCCKFQRRIEACGVILYEESHLADGDFSTVTLVWHEDDLVVLKRTPLPADQKARADDVVTAHERLRGHPFIVHLFGHDLIAAGDALEQRLLLEYCAGGSLAASPLPIGEAHALPILGQLCSAVSACHAAGVTHRDVRLENVYRRAGPRDTYVLASFGACRVSKLPSSPSGQVLRSREAVAAARQEAEETVHAVCRAPEQVAPELGATLGPKVDVWGVGVLIQGRDMYLSLNMVSPLPRKKLTMAFADLRPKAA</sequence>
<dbReference type="PROSITE" id="PS50011">
    <property type="entry name" value="PROTEIN_KINASE_DOM"/>
    <property type="match status" value="1"/>
</dbReference>
<dbReference type="KEGG" id="ehx:EMIHUDRAFT_107224"/>
<evidence type="ECO:0000256" key="1">
    <source>
        <dbReference type="ARBA" id="ARBA00022741"/>
    </source>
</evidence>
<dbReference type="eggNOG" id="KOG1989">
    <property type="taxonomic scope" value="Eukaryota"/>
</dbReference>
<dbReference type="SUPFAM" id="SSF56112">
    <property type="entry name" value="Protein kinase-like (PK-like)"/>
    <property type="match status" value="1"/>
</dbReference>
<reference evidence="4" key="1">
    <citation type="journal article" date="2013" name="Nature">
        <title>Pan genome of the phytoplankton Emiliania underpins its global distribution.</title>
        <authorList>
            <person name="Read B.A."/>
            <person name="Kegel J."/>
            <person name="Klute M.J."/>
            <person name="Kuo A."/>
            <person name="Lefebvre S.C."/>
            <person name="Maumus F."/>
            <person name="Mayer C."/>
            <person name="Miller J."/>
            <person name="Monier A."/>
            <person name="Salamov A."/>
            <person name="Young J."/>
            <person name="Aguilar M."/>
            <person name="Claverie J.M."/>
            <person name="Frickenhaus S."/>
            <person name="Gonzalez K."/>
            <person name="Herman E.K."/>
            <person name="Lin Y.C."/>
            <person name="Napier J."/>
            <person name="Ogata H."/>
            <person name="Sarno A.F."/>
            <person name="Shmutz J."/>
            <person name="Schroeder D."/>
            <person name="de Vargas C."/>
            <person name="Verret F."/>
            <person name="von Dassow P."/>
            <person name="Valentin K."/>
            <person name="Van de Peer Y."/>
            <person name="Wheeler G."/>
            <person name="Dacks J.B."/>
            <person name="Delwiche C.F."/>
            <person name="Dyhrman S.T."/>
            <person name="Glockner G."/>
            <person name="John U."/>
            <person name="Richards T."/>
            <person name="Worden A.Z."/>
            <person name="Zhang X."/>
            <person name="Grigoriev I.V."/>
            <person name="Allen A.E."/>
            <person name="Bidle K."/>
            <person name="Borodovsky M."/>
            <person name="Bowler C."/>
            <person name="Brownlee C."/>
            <person name="Cock J.M."/>
            <person name="Elias M."/>
            <person name="Gladyshev V.N."/>
            <person name="Groth M."/>
            <person name="Guda C."/>
            <person name="Hadaegh A."/>
            <person name="Iglesias-Rodriguez M.D."/>
            <person name="Jenkins J."/>
            <person name="Jones B.M."/>
            <person name="Lawson T."/>
            <person name="Leese F."/>
            <person name="Lindquist E."/>
            <person name="Lobanov A."/>
            <person name="Lomsadze A."/>
            <person name="Malik S.B."/>
            <person name="Marsh M.E."/>
            <person name="Mackinder L."/>
            <person name="Mock T."/>
            <person name="Mueller-Roeber B."/>
            <person name="Pagarete A."/>
            <person name="Parker M."/>
            <person name="Probert I."/>
            <person name="Quesneville H."/>
            <person name="Raines C."/>
            <person name="Rensing S.A."/>
            <person name="Riano-Pachon D.M."/>
            <person name="Richier S."/>
            <person name="Rokitta S."/>
            <person name="Shiraiwa Y."/>
            <person name="Soanes D.M."/>
            <person name="van der Giezen M."/>
            <person name="Wahlund T.M."/>
            <person name="Williams B."/>
            <person name="Wilson W."/>
            <person name="Wolfe G."/>
            <person name="Wurch L.L."/>
        </authorList>
    </citation>
    <scope>NUCLEOTIDE SEQUENCE</scope>
</reference>
<proteinExistence type="predicted"/>
<dbReference type="GeneID" id="17251919"/>
<dbReference type="Gene3D" id="1.10.510.10">
    <property type="entry name" value="Transferase(Phosphotransferase) domain 1"/>
    <property type="match status" value="1"/>
</dbReference>
<dbReference type="GO" id="GO:0005524">
    <property type="term" value="F:ATP binding"/>
    <property type="evidence" value="ECO:0007669"/>
    <property type="project" value="InterPro"/>
</dbReference>
<dbReference type="SMART" id="SM00220">
    <property type="entry name" value="S_TKc"/>
    <property type="match status" value="1"/>
</dbReference>
<dbReference type="RefSeq" id="XP_005758267.1">
    <property type="nucleotide sequence ID" value="XM_005758210.1"/>
</dbReference>
<dbReference type="AlphaFoldDB" id="A0A0D3I3K3"/>
<dbReference type="InterPro" id="IPR011009">
    <property type="entry name" value="Kinase-like_dom_sf"/>
</dbReference>
<evidence type="ECO:0000259" key="2">
    <source>
        <dbReference type="PROSITE" id="PS50011"/>
    </source>
</evidence>
<dbReference type="PANTHER" id="PTHR22967">
    <property type="entry name" value="SERINE/THREONINE PROTEIN KINASE"/>
    <property type="match status" value="1"/>
</dbReference>
<keyword evidence="1" id="KW-0547">Nucleotide-binding</keyword>
<evidence type="ECO:0000313" key="3">
    <source>
        <dbReference type="EnsemblProtists" id="EOD05838"/>
    </source>
</evidence>
<dbReference type="PaxDb" id="2903-EOD05838"/>